<evidence type="ECO:0000256" key="2">
    <source>
        <dbReference type="ARBA" id="ARBA00022483"/>
    </source>
</evidence>
<dbReference type="GO" id="GO:0006904">
    <property type="term" value="P:vesicle docking involved in exocytosis"/>
    <property type="evidence" value="ECO:0007669"/>
    <property type="project" value="InterPro"/>
</dbReference>
<dbReference type="EMBL" id="JAGMWT010000014">
    <property type="protein sequence ID" value="KAH7117158.1"/>
    <property type="molecule type" value="Genomic_DNA"/>
</dbReference>
<evidence type="ECO:0000313" key="9">
    <source>
        <dbReference type="Proteomes" id="UP000700596"/>
    </source>
</evidence>
<comment type="caution">
    <text evidence="8">The sequence shown here is derived from an EMBL/GenBank/DDBJ whole genome shotgun (WGS) entry which is preliminary data.</text>
</comment>
<dbReference type="InterPro" id="IPR048630">
    <property type="entry name" value="Sec8_M"/>
</dbReference>
<feature type="compositionally biased region" description="Low complexity" evidence="5">
    <location>
        <begin position="7"/>
        <end position="23"/>
    </location>
</feature>
<keyword evidence="3 4" id="KW-0653">Protein transport</keyword>
<keyword evidence="2 4" id="KW-0268">Exocytosis</keyword>
<dbReference type="GO" id="GO:0000145">
    <property type="term" value="C:exocyst"/>
    <property type="evidence" value="ECO:0007669"/>
    <property type="project" value="UniProtKB-UniRule"/>
</dbReference>
<feature type="domain" description="Exocyst complex component Sec8 N-terminal" evidence="6">
    <location>
        <begin position="148"/>
        <end position="288"/>
    </location>
</feature>
<evidence type="ECO:0000256" key="5">
    <source>
        <dbReference type="SAM" id="MobiDB-lite"/>
    </source>
</evidence>
<keyword evidence="9" id="KW-1185">Reference proteome</keyword>
<evidence type="ECO:0000256" key="4">
    <source>
        <dbReference type="RuleBase" id="RU367079"/>
    </source>
</evidence>
<dbReference type="Pfam" id="PF04048">
    <property type="entry name" value="Sec8_N"/>
    <property type="match status" value="1"/>
</dbReference>
<organism evidence="8 9">
    <name type="scientific">Dendryphion nanum</name>
    <dbReference type="NCBI Taxonomy" id="256645"/>
    <lineage>
        <taxon>Eukaryota</taxon>
        <taxon>Fungi</taxon>
        <taxon>Dikarya</taxon>
        <taxon>Ascomycota</taxon>
        <taxon>Pezizomycotina</taxon>
        <taxon>Dothideomycetes</taxon>
        <taxon>Pleosporomycetidae</taxon>
        <taxon>Pleosporales</taxon>
        <taxon>Torulaceae</taxon>
        <taxon>Dendryphion</taxon>
    </lineage>
</organism>
<dbReference type="InterPro" id="IPR039682">
    <property type="entry name" value="Sec8/EXOC4"/>
</dbReference>
<dbReference type="GO" id="GO:0006893">
    <property type="term" value="P:Golgi to plasma membrane transport"/>
    <property type="evidence" value="ECO:0007669"/>
    <property type="project" value="TreeGrafter"/>
</dbReference>
<dbReference type="Pfam" id="PF20652">
    <property type="entry name" value="Sec8_C"/>
    <property type="match status" value="1"/>
</dbReference>
<feature type="compositionally biased region" description="Basic and acidic residues" evidence="5">
    <location>
        <begin position="24"/>
        <end position="46"/>
    </location>
</feature>
<dbReference type="GO" id="GO:0090522">
    <property type="term" value="P:vesicle tethering involved in exocytosis"/>
    <property type="evidence" value="ECO:0007669"/>
    <property type="project" value="UniProtKB-UniRule"/>
</dbReference>
<accession>A0A9P9DDI1</accession>
<dbReference type="OrthoDB" id="272977at2759"/>
<evidence type="ECO:0000259" key="7">
    <source>
        <dbReference type="Pfam" id="PF20652"/>
    </source>
</evidence>
<evidence type="ECO:0000259" key="6">
    <source>
        <dbReference type="Pfam" id="PF04048"/>
    </source>
</evidence>
<keyword evidence="1 4" id="KW-0813">Transport</keyword>
<comment type="similarity">
    <text evidence="4">Belongs to the SEC8 family.</text>
</comment>
<reference evidence="8" key="1">
    <citation type="journal article" date="2021" name="Nat. Commun.">
        <title>Genetic determinants of endophytism in the Arabidopsis root mycobiome.</title>
        <authorList>
            <person name="Mesny F."/>
            <person name="Miyauchi S."/>
            <person name="Thiergart T."/>
            <person name="Pickel B."/>
            <person name="Atanasova L."/>
            <person name="Karlsson M."/>
            <person name="Huettel B."/>
            <person name="Barry K.W."/>
            <person name="Haridas S."/>
            <person name="Chen C."/>
            <person name="Bauer D."/>
            <person name="Andreopoulos W."/>
            <person name="Pangilinan J."/>
            <person name="LaButti K."/>
            <person name="Riley R."/>
            <person name="Lipzen A."/>
            <person name="Clum A."/>
            <person name="Drula E."/>
            <person name="Henrissat B."/>
            <person name="Kohler A."/>
            <person name="Grigoriev I.V."/>
            <person name="Martin F.M."/>
            <person name="Hacquard S."/>
        </authorList>
    </citation>
    <scope>NUCLEOTIDE SEQUENCE</scope>
    <source>
        <strain evidence="8">MPI-CAGE-CH-0243</strain>
    </source>
</reference>
<protein>
    <recommendedName>
        <fullName evidence="4">Exocyst complex component Sec8</fullName>
    </recommendedName>
</protein>
<name>A0A9P9DDI1_9PLEO</name>
<comment type="function">
    <text evidence="4">Component of the exocyst complex involved in the docking of exocytic vesicles with fusion sites on the plasma membrane.</text>
</comment>
<evidence type="ECO:0000256" key="1">
    <source>
        <dbReference type="ARBA" id="ARBA00022448"/>
    </source>
</evidence>
<evidence type="ECO:0000313" key="8">
    <source>
        <dbReference type="EMBL" id="KAH7117158.1"/>
    </source>
</evidence>
<feature type="region of interest" description="Disordered" evidence="5">
    <location>
        <begin position="1"/>
        <end position="147"/>
    </location>
</feature>
<dbReference type="AlphaFoldDB" id="A0A9P9DDI1"/>
<dbReference type="Proteomes" id="UP000700596">
    <property type="component" value="Unassembled WGS sequence"/>
</dbReference>
<sequence>MSRMPRSGSNDSGGYTNGYNGYGRTEHDDFETPRRPSAERPSGERRRERRPGGYGGFTDEREEDRRPGGYGGYESFPVTQEDAVDRRPGGYGGYGGFQRQEELPQVTRPTSLERTQARRRSGERNVGGDTSRSRSRPGAGSHGPGTQQMEEVLEYIQQNFDFMTKENCVPVETALKLMDPSSLGLADQYTPFRQIHQQLQRALKTIVNEHHQGFNSSIGTFHKIQSTLQQSQHRVRSLKENLAVAKSQLSSAKPELKEFATSSQNYDEMIQMLITIEQLQLVPDKLEARISEKRFLTAVDILQEALRMIRKSEMGNIGALNNLRVYLSNQEHSLTDILIEELHNHLYLKSPYCEDRWKVHAQNQPKGDFVGRAHAGMRGRLLYQFLDKLDSSELASRSPSRSEPYANILQMSDDSPRNPEADTFQYIQLVIESLNKMNRLDVAIDNIEQRLPVELFKVVEKSNNEVAQRHPSITRAYATRKTTKPDLASNTDELRAGLLNDLLWTLYARFEAIAESHRAVHDVVAGIVRREGFRTSSGTTLTRGFKELWKLYQSEIRSLLHDYLATDGDLTYRGGQGPTSSGSIYSRAPRDKNKRMFKLSDMDTKSSELTTEREDLEFILKSSVPGLVSDSKRPDDSNIHNSNLDGSATGHKLLIEPNVFNMGILLPPSLDFLNRLKEVVPPNSDIVMSTLTSFLDDFLVNVFHPQLDETLIEMSAQTFIDLDAFHQEPQWAKYSKKPIFKGTAKFFMLITAFCKMLDNLPHDQAFSQLILTQMATYAAKCNGWYKALVSRSEANGIGRRVKASAAIASSGDVEEITSALFRSDASQVPELLENETLALLKVVEKDPLDEADLIGDKKTITGLCMMYTSMKWLATKVAQLRHISDRATDSSRPEPGSQRHNRRWTQLSSTEPRGDGIPVYLPLSEETVAEFDNVVLAFQSLSTTVLKTLHFEIRMQILHALSHTIRTSYILDSILSDPDPTVLALNNSLIGFDNEVSTYIPSTQYPLITRGLAALMDTHLLRLSRGITSMNSNGCALMQLNILVLQQNLKNIEPAAELQYSALFFDLFTAGPEVIVQRARKEGKGFGINGNATVADRFDYDTVKGLVELCYSEKLSSDRREIGVQAKRQLDTHLLDISEALY</sequence>
<feature type="domain" description="Exocyst complex component Sec8 middle helical bundle" evidence="7">
    <location>
        <begin position="418"/>
        <end position="670"/>
    </location>
</feature>
<dbReference type="GO" id="GO:0006612">
    <property type="term" value="P:protein targeting to membrane"/>
    <property type="evidence" value="ECO:0007669"/>
    <property type="project" value="UniProtKB-UniRule"/>
</dbReference>
<dbReference type="GO" id="GO:0015031">
    <property type="term" value="P:protein transport"/>
    <property type="evidence" value="ECO:0007669"/>
    <property type="project" value="UniProtKB-KW"/>
</dbReference>
<evidence type="ECO:0000256" key="3">
    <source>
        <dbReference type="ARBA" id="ARBA00022927"/>
    </source>
</evidence>
<dbReference type="PANTHER" id="PTHR14146:SF0">
    <property type="entry name" value="EXOCYST COMPLEX COMPONENT 4"/>
    <property type="match status" value="1"/>
</dbReference>
<feature type="compositionally biased region" description="Low complexity" evidence="5">
    <location>
        <begin position="394"/>
        <end position="404"/>
    </location>
</feature>
<feature type="region of interest" description="Disordered" evidence="5">
    <location>
        <begin position="884"/>
        <end position="911"/>
    </location>
</feature>
<gene>
    <name evidence="8" type="ORF">B0J11DRAFT_593332</name>
</gene>
<dbReference type="PANTHER" id="PTHR14146">
    <property type="entry name" value="EXOCYST COMPLEX COMPONENT 4"/>
    <property type="match status" value="1"/>
</dbReference>
<feature type="region of interest" description="Disordered" evidence="5">
    <location>
        <begin position="394"/>
        <end position="417"/>
    </location>
</feature>
<dbReference type="InterPro" id="IPR007191">
    <property type="entry name" value="Sec8_exocyst_N"/>
</dbReference>
<proteinExistence type="inferred from homology"/>